<sequence>MYILGISCYYHDSAATLVKDGKIIAAAQEERFNREKHSNVFPISAINYCLSKEGIIINDIDQIVFYERPFLKFHRVLKNLIGSFPRSFSAFMDLVPRYLGERLVLPSKIKNTLDYDGKVLYIPHHISHAASAFFTSGFEKANILTVDGIGEYASMMIGYGEKNRIKGDKILPYPGSVGLLYSAITTYLGFKANGGEGKVMALADFGEPVYLDFLEKIMDLKEDGSFTCFEKYFDFSSGNRMFRNSLEKEIGPSRRPDQKIERHHKDVAASLQAFTEKSVISIINNMIKKNGVKKLAVAGGVFLNCVLNRKILEDTEVEQIHIFPAAGDAGGSSGCALFAYYHLFGGEERYTIKTAALGPKYLKNSIVNLAINRNLIIKELSEEELIKDCAESISLGKICGWFQGNMEFGPRALGNRSILANPAADDIKEKLNRDVKHREWFRPYGVSVLDEKGSEIFEDYVTNSFMIMTDTVKKEKRKSIPGALHVNHSVRYQSVSSDDGKYYRLIKKFYEITNIPMVINTSFNVQEQIVCSPEDAFDTFMNSNIERLYIEDFVVLKQEGDTK</sequence>
<dbReference type="Proteomes" id="UP000234857">
    <property type="component" value="Unassembled WGS sequence"/>
</dbReference>
<dbReference type="InterPro" id="IPR043129">
    <property type="entry name" value="ATPase_NBD"/>
</dbReference>
<dbReference type="EMBL" id="PKTG01000035">
    <property type="protein sequence ID" value="PLX19296.1"/>
    <property type="molecule type" value="Genomic_DNA"/>
</dbReference>
<dbReference type="AlphaFoldDB" id="A0A2N5ZKW6"/>
<name>A0A2N5ZKW6_MUIH1</name>
<dbReference type="InterPro" id="IPR038152">
    <property type="entry name" value="Carbam_trans_C_sf"/>
</dbReference>
<feature type="domain" description="Carbamoyltransferase" evidence="2">
    <location>
        <begin position="3"/>
        <end position="337"/>
    </location>
</feature>
<evidence type="ECO:0008006" key="6">
    <source>
        <dbReference type="Google" id="ProtNLM"/>
    </source>
</evidence>
<dbReference type="Pfam" id="PF02543">
    <property type="entry name" value="Carbam_trans_N"/>
    <property type="match status" value="1"/>
</dbReference>
<dbReference type="Gene3D" id="3.30.420.40">
    <property type="match status" value="2"/>
</dbReference>
<evidence type="ECO:0000256" key="1">
    <source>
        <dbReference type="ARBA" id="ARBA00006129"/>
    </source>
</evidence>
<protein>
    <recommendedName>
        <fullName evidence="6">Carbamoyltransferase</fullName>
    </recommendedName>
</protein>
<dbReference type="Pfam" id="PF16861">
    <property type="entry name" value="Carbam_trans_C"/>
    <property type="match status" value="1"/>
</dbReference>
<gene>
    <name evidence="4" type="ORF">C0601_02265</name>
</gene>
<evidence type="ECO:0000313" key="5">
    <source>
        <dbReference type="Proteomes" id="UP000234857"/>
    </source>
</evidence>
<accession>A0A2N5ZKW6</accession>
<proteinExistence type="inferred from homology"/>
<dbReference type="InterPro" id="IPR031730">
    <property type="entry name" value="Carbam_trans_C"/>
</dbReference>
<dbReference type="PANTHER" id="PTHR34847:SF1">
    <property type="entry name" value="NODULATION PROTEIN U"/>
    <property type="match status" value="1"/>
</dbReference>
<reference evidence="4 5" key="1">
    <citation type="submission" date="2017-11" db="EMBL/GenBank/DDBJ databases">
        <title>Genome-resolved metagenomics identifies genetic mobility, metabolic interactions, and unexpected diversity in perchlorate-reducing communities.</title>
        <authorList>
            <person name="Barnum T.P."/>
            <person name="Figueroa I.A."/>
            <person name="Carlstrom C.I."/>
            <person name="Lucas L.N."/>
            <person name="Engelbrektson A.L."/>
            <person name="Coates J.D."/>
        </authorList>
    </citation>
    <scope>NUCLEOTIDE SEQUENCE [LARGE SCALE GENOMIC DNA]</scope>
    <source>
        <strain evidence="4">BM706</strain>
    </source>
</reference>
<evidence type="ECO:0000259" key="3">
    <source>
        <dbReference type="Pfam" id="PF16861"/>
    </source>
</evidence>
<comment type="caution">
    <text evidence="4">The sequence shown here is derived from an EMBL/GenBank/DDBJ whole genome shotgun (WGS) entry which is preliminary data.</text>
</comment>
<dbReference type="CDD" id="cd24098">
    <property type="entry name" value="ASKHA_NBD_TobZ_N"/>
    <property type="match status" value="1"/>
</dbReference>
<comment type="similarity">
    <text evidence="1">Belongs to the NodU/CmcH family.</text>
</comment>
<feature type="domain" description="Carbamoyltransferase C-terminal" evidence="3">
    <location>
        <begin position="390"/>
        <end position="557"/>
    </location>
</feature>
<dbReference type="InterPro" id="IPR003696">
    <property type="entry name" value="Carbtransf_dom"/>
</dbReference>
<dbReference type="PANTHER" id="PTHR34847">
    <property type="entry name" value="NODULATION PROTEIN U"/>
    <property type="match status" value="1"/>
</dbReference>
<evidence type="ECO:0000259" key="2">
    <source>
        <dbReference type="Pfam" id="PF02543"/>
    </source>
</evidence>
<organism evidence="4 5">
    <name type="scientific">Muiribacterium halophilum</name>
    <dbReference type="NCBI Taxonomy" id="2053465"/>
    <lineage>
        <taxon>Bacteria</taxon>
        <taxon>Candidatus Muiribacteriota</taxon>
        <taxon>Candidatus Muiribacteriia</taxon>
        <taxon>Candidatus Muiribacteriales</taxon>
        <taxon>Candidatus Muiribacteriaceae</taxon>
        <taxon>Candidatus Muiribacterium</taxon>
    </lineage>
</organism>
<dbReference type="InterPro" id="IPR051338">
    <property type="entry name" value="NodU/CmcH_Carbamoyltrnsfr"/>
</dbReference>
<evidence type="ECO:0000313" key="4">
    <source>
        <dbReference type="EMBL" id="PLX19296.1"/>
    </source>
</evidence>
<dbReference type="GO" id="GO:0003824">
    <property type="term" value="F:catalytic activity"/>
    <property type="evidence" value="ECO:0007669"/>
    <property type="project" value="InterPro"/>
</dbReference>
<dbReference type="Gene3D" id="3.90.870.20">
    <property type="entry name" value="Carbamoyltransferase, C-terminal domain"/>
    <property type="match status" value="1"/>
</dbReference>
<dbReference type="SUPFAM" id="SSF53067">
    <property type="entry name" value="Actin-like ATPase domain"/>
    <property type="match status" value="1"/>
</dbReference>